<dbReference type="KEGG" id="mlr:MELLADRAFT_87961"/>
<dbReference type="HOGENOM" id="CLU_2210601_0_0_1"/>
<gene>
    <name evidence="2" type="ORF">MELLADRAFT_87961</name>
</gene>
<evidence type="ECO:0000256" key="1">
    <source>
        <dbReference type="SAM" id="MobiDB-lite"/>
    </source>
</evidence>
<accession>F4RQJ3</accession>
<sequence>MDWNVKMKILINQTKVYSQLSEGDEELIKLRWEALLRESRLRWKAGTESEIVDSAPLDETEVDELNLGLLDLDVNDDADQLYELEDDDFDGDRNMGQVDDGDEGEVD</sequence>
<protein>
    <submittedName>
        <fullName evidence="2">Uncharacterized protein</fullName>
    </submittedName>
</protein>
<name>F4RQJ3_MELLP</name>
<dbReference type="EMBL" id="GL883113">
    <property type="protein sequence ID" value="EGG05308.1"/>
    <property type="molecule type" value="Genomic_DNA"/>
</dbReference>
<dbReference type="RefSeq" id="XP_007411230.1">
    <property type="nucleotide sequence ID" value="XM_007411168.1"/>
</dbReference>
<dbReference type="OrthoDB" id="10509979at2759"/>
<evidence type="ECO:0000313" key="3">
    <source>
        <dbReference type="Proteomes" id="UP000001072"/>
    </source>
</evidence>
<dbReference type="VEuPathDB" id="FungiDB:MELLADRAFT_87961"/>
<dbReference type="GeneID" id="18934713"/>
<proteinExistence type="predicted"/>
<feature type="region of interest" description="Disordered" evidence="1">
    <location>
        <begin position="83"/>
        <end position="107"/>
    </location>
</feature>
<organism evidence="3">
    <name type="scientific">Melampsora larici-populina (strain 98AG31 / pathotype 3-4-7)</name>
    <name type="common">Poplar leaf rust fungus</name>
    <dbReference type="NCBI Taxonomy" id="747676"/>
    <lineage>
        <taxon>Eukaryota</taxon>
        <taxon>Fungi</taxon>
        <taxon>Dikarya</taxon>
        <taxon>Basidiomycota</taxon>
        <taxon>Pucciniomycotina</taxon>
        <taxon>Pucciniomycetes</taxon>
        <taxon>Pucciniales</taxon>
        <taxon>Melampsoraceae</taxon>
        <taxon>Melampsora</taxon>
    </lineage>
</organism>
<keyword evidence="3" id="KW-1185">Reference proteome</keyword>
<evidence type="ECO:0000313" key="2">
    <source>
        <dbReference type="EMBL" id="EGG05308.1"/>
    </source>
</evidence>
<dbReference type="AlphaFoldDB" id="F4RQJ3"/>
<dbReference type="Proteomes" id="UP000001072">
    <property type="component" value="Unassembled WGS sequence"/>
</dbReference>
<reference evidence="3" key="1">
    <citation type="journal article" date="2011" name="Proc. Natl. Acad. Sci. U.S.A.">
        <title>Obligate biotrophy features unraveled by the genomic analysis of rust fungi.</title>
        <authorList>
            <person name="Duplessis S."/>
            <person name="Cuomo C.A."/>
            <person name="Lin Y.-C."/>
            <person name="Aerts A."/>
            <person name="Tisserant E."/>
            <person name="Veneault-Fourrey C."/>
            <person name="Joly D.L."/>
            <person name="Hacquard S."/>
            <person name="Amselem J."/>
            <person name="Cantarel B.L."/>
            <person name="Chiu R."/>
            <person name="Coutinho P.M."/>
            <person name="Feau N."/>
            <person name="Field M."/>
            <person name="Frey P."/>
            <person name="Gelhaye E."/>
            <person name="Goldberg J."/>
            <person name="Grabherr M.G."/>
            <person name="Kodira C.D."/>
            <person name="Kohler A."/>
            <person name="Kuees U."/>
            <person name="Lindquist E.A."/>
            <person name="Lucas S.M."/>
            <person name="Mago R."/>
            <person name="Mauceli E."/>
            <person name="Morin E."/>
            <person name="Murat C."/>
            <person name="Pangilinan J.L."/>
            <person name="Park R."/>
            <person name="Pearson M."/>
            <person name="Quesneville H."/>
            <person name="Rouhier N."/>
            <person name="Sakthikumar S."/>
            <person name="Salamov A.A."/>
            <person name="Schmutz J."/>
            <person name="Selles B."/>
            <person name="Shapiro H."/>
            <person name="Tanguay P."/>
            <person name="Tuskan G.A."/>
            <person name="Henrissat B."/>
            <person name="Van de Peer Y."/>
            <person name="Rouze P."/>
            <person name="Ellis J.G."/>
            <person name="Dodds P.N."/>
            <person name="Schein J.E."/>
            <person name="Zhong S."/>
            <person name="Hamelin R.C."/>
            <person name="Grigoriev I.V."/>
            <person name="Szabo L.J."/>
            <person name="Martin F."/>
        </authorList>
    </citation>
    <scope>NUCLEOTIDE SEQUENCE [LARGE SCALE GENOMIC DNA]</scope>
    <source>
        <strain evidence="3">98AG31 / pathotype 3-4-7</strain>
    </source>
</reference>
<dbReference type="InParanoid" id="F4RQJ3"/>